<evidence type="ECO:0000313" key="2">
    <source>
        <dbReference type="EMBL" id="TKW27988.1"/>
    </source>
</evidence>
<accession>A0A4U6VF23</accession>
<dbReference type="Gramene" id="TKW27988">
    <property type="protein sequence ID" value="TKW27988"/>
    <property type="gene ID" value="SEVIR_3G294050v2"/>
</dbReference>
<organism evidence="2 3">
    <name type="scientific">Setaria viridis</name>
    <name type="common">Green bristlegrass</name>
    <name type="synonym">Setaria italica subsp. viridis</name>
    <dbReference type="NCBI Taxonomy" id="4556"/>
    <lineage>
        <taxon>Eukaryota</taxon>
        <taxon>Viridiplantae</taxon>
        <taxon>Streptophyta</taxon>
        <taxon>Embryophyta</taxon>
        <taxon>Tracheophyta</taxon>
        <taxon>Spermatophyta</taxon>
        <taxon>Magnoliopsida</taxon>
        <taxon>Liliopsida</taxon>
        <taxon>Poales</taxon>
        <taxon>Poaceae</taxon>
        <taxon>PACMAD clade</taxon>
        <taxon>Panicoideae</taxon>
        <taxon>Panicodae</taxon>
        <taxon>Paniceae</taxon>
        <taxon>Cenchrinae</taxon>
        <taxon>Setaria</taxon>
    </lineage>
</organism>
<feature type="chain" id="PRO_5020674314" evidence="1">
    <location>
        <begin position="20"/>
        <end position="38"/>
    </location>
</feature>
<dbReference type="Proteomes" id="UP000298652">
    <property type="component" value="Chromosome 3"/>
</dbReference>
<sequence length="38" mass="4411">MVMIISVVMLINCFSILKCCSSTDLENICSHIKMWLKY</sequence>
<name>A0A4U6VF23_SETVI</name>
<dbReference type="AlphaFoldDB" id="A0A4U6VF23"/>
<evidence type="ECO:0000313" key="3">
    <source>
        <dbReference type="Proteomes" id="UP000298652"/>
    </source>
</evidence>
<reference evidence="2" key="1">
    <citation type="submission" date="2019-03" db="EMBL/GenBank/DDBJ databases">
        <title>WGS assembly of Setaria viridis.</title>
        <authorList>
            <person name="Huang P."/>
            <person name="Jenkins J."/>
            <person name="Grimwood J."/>
            <person name="Barry K."/>
            <person name="Healey A."/>
            <person name="Mamidi S."/>
            <person name="Sreedasyam A."/>
            <person name="Shu S."/>
            <person name="Feldman M."/>
            <person name="Wu J."/>
            <person name="Yu Y."/>
            <person name="Chen C."/>
            <person name="Johnson J."/>
            <person name="Rokhsar D."/>
            <person name="Baxter I."/>
            <person name="Schmutz J."/>
            <person name="Brutnell T."/>
            <person name="Kellogg E."/>
        </authorList>
    </citation>
    <scope>NUCLEOTIDE SEQUENCE [LARGE SCALE GENOMIC DNA]</scope>
</reference>
<proteinExistence type="predicted"/>
<gene>
    <name evidence="2" type="ORF">SEVIR_3G294050v2</name>
</gene>
<feature type="signal peptide" evidence="1">
    <location>
        <begin position="1"/>
        <end position="19"/>
    </location>
</feature>
<keyword evidence="1" id="KW-0732">Signal</keyword>
<keyword evidence="3" id="KW-1185">Reference proteome</keyword>
<evidence type="ECO:0000256" key="1">
    <source>
        <dbReference type="SAM" id="SignalP"/>
    </source>
</evidence>
<protein>
    <submittedName>
        <fullName evidence="2">Uncharacterized protein</fullName>
    </submittedName>
</protein>
<dbReference type="EMBL" id="CM016554">
    <property type="protein sequence ID" value="TKW27988.1"/>
    <property type="molecule type" value="Genomic_DNA"/>
</dbReference>